<name>A0A3N4JJX3_9PEZI</name>
<evidence type="ECO:0000256" key="1">
    <source>
        <dbReference type="SAM" id="Phobius"/>
    </source>
</evidence>
<sequence>MTRSTVWYRSKLQYLKVEIRGGGLRKVSGSCLGNGACAVVVLYYGIILDLHVFFYFFISVLDVCNSCRRLNARFADDVLVQ</sequence>
<keyword evidence="1" id="KW-1133">Transmembrane helix</keyword>
<evidence type="ECO:0000313" key="2">
    <source>
        <dbReference type="EMBL" id="RPA98553.1"/>
    </source>
</evidence>
<accession>A0A3N4JJX3</accession>
<reference evidence="2 3" key="1">
    <citation type="journal article" date="2018" name="Nat. Ecol. Evol.">
        <title>Pezizomycetes genomes reveal the molecular basis of ectomycorrhizal truffle lifestyle.</title>
        <authorList>
            <person name="Murat C."/>
            <person name="Payen T."/>
            <person name="Noel B."/>
            <person name="Kuo A."/>
            <person name="Morin E."/>
            <person name="Chen J."/>
            <person name="Kohler A."/>
            <person name="Krizsan K."/>
            <person name="Balestrini R."/>
            <person name="Da Silva C."/>
            <person name="Montanini B."/>
            <person name="Hainaut M."/>
            <person name="Levati E."/>
            <person name="Barry K.W."/>
            <person name="Belfiori B."/>
            <person name="Cichocki N."/>
            <person name="Clum A."/>
            <person name="Dockter R.B."/>
            <person name="Fauchery L."/>
            <person name="Guy J."/>
            <person name="Iotti M."/>
            <person name="Le Tacon F."/>
            <person name="Lindquist E.A."/>
            <person name="Lipzen A."/>
            <person name="Malagnac F."/>
            <person name="Mello A."/>
            <person name="Molinier V."/>
            <person name="Miyauchi S."/>
            <person name="Poulain J."/>
            <person name="Riccioni C."/>
            <person name="Rubini A."/>
            <person name="Sitrit Y."/>
            <person name="Splivallo R."/>
            <person name="Traeger S."/>
            <person name="Wang M."/>
            <person name="Zifcakova L."/>
            <person name="Wipf D."/>
            <person name="Zambonelli A."/>
            <person name="Paolocci F."/>
            <person name="Nowrousian M."/>
            <person name="Ottonello S."/>
            <person name="Baldrian P."/>
            <person name="Spatafora J.W."/>
            <person name="Henrissat B."/>
            <person name="Nagy L.G."/>
            <person name="Aury J.M."/>
            <person name="Wincker P."/>
            <person name="Grigoriev I.V."/>
            <person name="Bonfante P."/>
            <person name="Martin F.M."/>
        </authorList>
    </citation>
    <scope>NUCLEOTIDE SEQUENCE [LARGE SCALE GENOMIC DNA]</scope>
    <source>
        <strain evidence="2 3">120613-1</strain>
    </source>
</reference>
<evidence type="ECO:0000313" key="3">
    <source>
        <dbReference type="Proteomes" id="UP000276215"/>
    </source>
</evidence>
<feature type="transmembrane region" description="Helical" evidence="1">
    <location>
        <begin position="42"/>
        <end position="64"/>
    </location>
</feature>
<organism evidence="2 3">
    <name type="scientific">Choiromyces venosus 120613-1</name>
    <dbReference type="NCBI Taxonomy" id="1336337"/>
    <lineage>
        <taxon>Eukaryota</taxon>
        <taxon>Fungi</taxon>
        <taxon>Dikarya</taxon>
        <taxon>Ascomycota</taxon>
        <taxon>Pezizomycotina</taxon>
        <taxon>Pezizomycetes</taxon>
        <taxon>Pezizales</taxon>
        <taxon>Tuberaceae</taxon>
        <taxon>Choiromyces</taxon>
    </lineage>
</organism>
<keyword evidence="3" id="KW-1185">Reference proteome</keyword>
<dbReference type="Proteomes" id="UP000276215">
    <property type="component" value="Unassembled WGS sequence"/>
</dbReference>
<gene>
    <name evidence="2" type="ORF">L873DRAFT_1035360</name>
</gene>
<dbReference type="AlphaFoldDB" id="A0A3N4JJX3"/>
<keyword evidence="1" id="KW-0812">Transmembrane</keyword>
<keyword evidence="1" id="KW-0472">Membrane</keyword>
<protein>
    <submittedName>
        <fullName evidence="2">Uncharacterized protein</fullName>
    </submittedName>
</protein>
<dbReference type="EMBL" id="ML120395">
    <property type="protein sequence ID" value="RPA98553.1"/>
    <property type="molecule type" value="Genomic_DNA"/>
</dbReference>
<proteinExistence type="predicted"/>